<gene>
    <name evidence="1" type="ORF">AAG747_28265</name>
</gene>
<protein>
    <submittedName>
        <fullName evidence="1">Uncharacterized protein</fullName>
    </submittedName>
</protein>
<organism evidence="1 2">
    <name type="scientific">Rapidithrix thailandica</name>
    <dbReference type="NCBI Taxonomy" id="413964"/>
    <lineage>
        <taxon>Bacteria</taxon>
        <taxon>Pseudomonadati</taxon>
        <taxon>Bacteroidota</taxon>
        <taxon>Cytophagia</taxon>
        <taxon>Cytophagales</taxon>
        <taxon>Flammeovirgaceae</taxon>
        <taxon>Rapidithrix</taxon>
    </lineage>
</organism>
<reference evidence="1 2" key="1">
    <citation type="submission" date="2024-04" db="EMBL/GenBank/DDBJ databases">
        <title>Novel genus in family Flammeovirgaceae.</title>
        <authorList>
            <person name="Nguyen T.H."/>
            <person name="Vuong T.Q."/>
            <person name="Le H."/>
            <person name="Kim S.-G."/>
        </authorList>
    </citation>
    <scope>NUCLEOTIDE SEQUENCE [LARGE SCALE GENOMIC DNA]</scope>
    <source>
        <strain evidence="1 2">JCM 23209</strain>
    </source>
</reference>
<evidence type="ECO:0000313" key="1">
    <source>
        <dbReference type="EMBL" id="MEN7551844.1"/>
    </source>
</evidence>
<dbReference type="RefSeq" id="WP_346824623.1">
    <property type="nucleotide sequence ID" value="NZ_JBDKWZ010000028.1"/>
</dbReference>
<comment type="caution">
    <text evidence="1">The sequence shown here is derived from an EMBL/GenBank/DDBJ whole genome shotgun (WGS) entry which is preliminary data.</text>
</comment>
<dbReference type="Proteomes" id="UP001403385">
    <property type="component" value="Unassembled WGS sequence"/>
</dbReference>
<name>A0AAW9SG83_9BACT</name>
<dbReference type="AlphaFoldDB" id="A0AAW9SG83"/>
<evidence type="ECO:0000313" key="2">
    <source>
        <dbReference type="Proteomes" id="UP001403385"/>
    </source>
</evidence>
<sequence>MKIQSLFNLPKLYSHKGTLVRLILHFDNTENLLVEPLKHQAGGLVLNPDNMETLKFPYPQISLLTDNGKPLTTFPLSILTKIESFVIYPDGSTWEGRIFEGYEQRLHLLLWSWELVKHMGFSQGLDFQLP</sequence>
<dbReference type="EMBL" id="JBDKWZ010000028">
    <property type="protein sequence ID" value="MEN7551844.1"/>
    <property type="molecule type" value="Genomic_DNA"/>
</dbReference>
<accession>A0AAW9SG83</accession>
<keyword evidence="2" id="KW-1185">Reference proteome</keyword>
<proteinExistence type="predicted"/>